<accession>L9XCZ7</accession>
<evidence type="ECO:0000313" key="3">
    <source>
        <dbReference type="Proteomes" id="UP000011602"/>
    </source>
</evidence>
<comment type="caution">
    <text evidence="2">The sequence shown here is derived from an EMBL/GenBank/DDBJ whole genome shotgun (WGS) entry which is preliminary data.</text>
</comment>
<dbReference type="AlphaFoldDB" id="L9XCZ7"/>
<reference evidence="2 3" key="1">
    <citation type="journal article" date="2014" name="PLoS Genet.">
        <title>Phylogenetically driven sequencing of extremely halophilic archaea reveals strategies for static and dynamic osmo-response.</title>
        <authorList>
            <person name="Becker E.A."/>
            <person name="Seitzer P.M."/>
            <person name="Tritt A."/>
            <person name="Larsen D."/>
            <person name="Krusor M."/>
            <person name="Yao A.I."/>
            <person name="Wu D."/>
            <person name="Madern D."/>
            <person name="Eisen J.A."/>
            <person name="Darling A.E."/>
            <person name="Facciotti M.T."/>
        </authorList>
    </citation>
    <scope>NUCLEOTIDE SEQUENCE [LARGE SCALE GENOMIC DNA]</scope>
    <source>
        <strain evidence="2 3">JCM 12255</strain>
    </source>
</reference>
<evidence type="ECO:0000256" key="1">
    <source>
        <dbReference type="SAM" id="MobiDB-lite"/>
    </source>
</evidence>
<dbReference type="EMBL" id="AOHZ01000025">
    <property type="protein sequence ID" value="ELY59579.1"/>
    <property type="molecule type" value="Genomic_DNA"/>
</dbReference>
<proteinExistence type="predicted"/>
<organism evidence="2 3">
    <name type="scientific">Natronolimnohabitans innermongolicus JCM 12255</name>
    <dbReference type="NCBI Taxonomy" id="1227499"/>
    <lineage>
        <taxon>Archaea</taxon>
        <taxon>Methanobacteriati</taxon>
        <taxon>Methanobacteriota</taxon>
        <taxon>Stenosarchaea group</taxon>
        <taxon>Halobacteria</taxon>
        <taxon>Halobacteriales</taxon>
        <taxon>Natrialbaceae</taxon>
        <taxon>Natronolimnohabitans</taxon>
    </lineage>
</organism>
<keyword evidence="3" id="KW-1185">Reference proteome</keyword>
<dbReference type="Proteomes" id="UP000011602">
    <property type="component" value="Unassembled WGS sequence"/>
</dbReference>
<evidence type="ECO:0000313" key="2">
    <source>
        <dbReference type="EMBL" id="ELY59579.1"/>
    </source>
</evidence>
<gene>
    <name evidence="2" type="ORF">C493_05125</name>
</gene>
<name>L9XCZ7_9EURY</name>
<sequence length="157" mass="17056">MNAERSVDVETTADSSANLAFYANEEYEGDEGEYVTEDKIETIAFSFEDVNRNAVTKYEDLFVVKNNGTQSVQLRVANDPGEPGEDPIWGSGVGTDGPMDIKHPEGGSMVGGNFQQTRAEGSIELGPGEKLVLTVELDTREFGTDSWTDGTIYFEAA</sequence>
<protein>
    <submittedName>
        <fullName evidence="2">Uncharacterized protein</fullName>
    </submittedName>
</protein>
<feature type="region of interest" description="Disordered" evidence="1">
    <location>
        <begin position="77"/>
        <end position="97"/>
    </location>
</feature>